<organism evidence="1 2">
    <name type="scientific">Nocardioides alpinus</name>
    <dbReference type="NCBI Taxonomy" id="748909"/>
    <lineage>
        <taxon>Bacteria</taxon>
        <taxon>Bacillati</taxon>
        <taxon>Actinomycetota</taxon>
        <taxon>Actinomycetes</taxon>
        <taxon>Propionibacteriales</taxon>
        <taxon>Nocardioidaceae</taxon>
        <taxon>Nocardioides</taxon>
    </lineage>
</organism>
<dbReference type="Proteomes" id="UP000199113">
    <property type="component" value="Unassembled WGS sequence"/>
</dbReference>
<proteinExistence type="predicted"/>
<reference evidence="1" key="1">
    <citation type="submission" date="2016-10" db="EMBL/GenBank/DDBJ databases">
        <authorList>
            <person name="de Groot N.N."/>
        </authorList>
    </citation>
    <scope>NUCLEOTIDE SEQUENCE [LARGE SCALE GENOMIC DNA]</scope>
    <source>
        <strain evidence="1">CGMCC 1.10697</strain>
    </source>
</reference>
<gene>
    <name evidence="1" type="ORF">SAMN05192575_105181</name>
</gene>
<evidence type="ECO:0000313" key="2">
    <source>
        <dbReference type="Proteomes" id="UP000199113"/>
    </source>
</evidence>
<dbReference type="EMBL" id="FOKC01000005">
    <property type="protein sequence ID" value="SFB22739.1"/>
    <property type="molecule type" value="Genomic_DNA"/>
</dbReference>
<sequence>MLSKQWVASICRLTAPSQSLQVDGRSADRDALTAERTLPCSSHRPPSDTIWPTTSTELRLGEGAWRARDTPTAFRSRCDDEAVLTDEPQQAHLALVPVLDTSRPNFRAVGWRVVTAAERLQELQRRIPDLADEWTGHPVVRARKETPDQFELSLEDWSRSQSASARTLTYLASEVLHHARTALDYCAYHLVWLDSGAARSGTKFPLVNEASKWGKEKRRSIPGVTAEHAEWIGEIQPFTGTDWSGWLLELSNRDKHHTAAEVVPTYRCRVNPAERFADPLGDAAYFGFQVEDSRLELNIAPAMTDPARGAGLPLEATLAGILHGVVDLSNRFLTEIGYTPIEFSTPGHQSS</sequence>
<dbReference type="AlphaFoldDB" id="A0A1I0ZAE9"/>
<name>A0A1I0ZAE9_9ACTN</name>
<protein>
    <submittedName>
        <fullName evidence="1">Uncharacterized protein</fullName>
    </submittedName>
</protein>
<accession>A0A1I0ZAE9</accession>
<evidence type="ECO:0000313" key="1">
    <source>
        <dbReference type="EMBL" id="SFB22739.1"/>
    </source>
</evidence>